<name>A0A5J6VJY7_9VIRU</name>
<dbReference type="Pfam" id="PF00004">
    <property type="entry name" value="AAA"/>
    <property type="match status" value="1"/>
</dbReference>
<dbReference type="PANTHER" id="PTHR11669:SF5">
    <property type="entry name" value="REPLICATION FACTOR C SUBUNIT 2"/>
    <property type="match status" value="1"/>
</dbReference>
<dbReference type="GO" id="GO:0006281">
    <property type="term" value="P:DNA repair"/>
    <property type="evidence" value="ECO:0007669"/>
    <property type="project" value="TreeGrafter"/>
</dbReference>
<dbReference type="InterPro" id="IPR050238">
    <property type="entry name" value="DNA_Rep/Repair_Clamp_Loader"/>
</dbReference>
<evidence type="ECO:0000313" key="5">
    <source>
        <dbReference type="EMBL" id="QFG74250.1"/>
    </source>
</evidence>
<evidence type="ECO:0000256" key="2">
    <source>
        <dbReference type="ARBA" id="ARBA00022741"/>
    </source>
</evidence>
<dbReference type="Gene3D" id="3.40.50.300">
    <property type="entry name" value="P-loop containing nucleotide triphosphate hydrolases"/>
    <property type="match status" value="1"/>
</dbReference>
<keyword evidence="2" id="KW-0547">Nucleotide-binding</keyword>
<sequence>MEQTLSFVDKYRPNDLKDIVLSNYLKKKLNTIINQKSIPNLLVTGSQSVGKTSIINIICKKIYDGKNYEDYILELNASDDRGLNIINSTIIPFCKKKLDLQKIIILDEADSITSKAQYLLSNVISKYTNTSFIFICIDKFKIFDSIQSRCIILNIDSLSNRNIKNIIIDICSKEKIKVNTDDLDVFILISDNNIRQCINNLECFKFSNIELNKDNINYLFNKPKINLIQKIFESSIKKNLKKSITLLLELYKEGYNNIDIISSMIQYIQTNMLNIDEEQRIKIYSLLSQCYIKINEGNDSELQIYNCICQIYKLNF</sequence>
<dbReference type="GO" id="GO:0016887">
    <property type="term" value="F:ATP hydrolysis activity"/>
    <property type="evidence" value="ECO:0007669"/>
    <property type="project" value="InterPro"/>
</dbReference>
<proteinExistence type="predicted"/>
<dbReference type="InterPro" id="IPR008921">
    <property type="entry name" value="DNA_pol3_clamp-load_cplx_C"/>
</dbReference>
<dbReference type="InterPro" id="IPR003593">
    <property type="entry name" value="AAA+_ATPase"/>
</dbReference>
<dbReference type="InterPro" id="IPR013748">
    <property type="entry name" value="Rep_factorC_C"/>
</dbReference>
<reference evidence="5" key="1">
    <citation type="journal article" date="2019" name="Philos. Trans. R. Soc. Lond., B, Biol. Sci.">
        <title>Targeted metagenomic recovery of four divergent viruses reveals shared and distinctive characteristics of giant viruses of marine eukaryotes.</title>
        <authorList>
            <person name="Needham D.M."/>
            <person name="Poirier C."/>
            <person name="Hehenberger E."/>
            <person name="Jimenez V."/>
            <person name="Swalwell J.E."/>
            <person name="Santoro A.E."/>
            <person name="Worden A.Z."/>
        </authorList>
    </citation>
    <scope>NUCLEOTIDE SEQUENCE</scope>
    <source>
        <strain evidence="5">MPacV-611</strain>
    </source>
</reference>
<dbReference type="GO" id="GO:0003677">
    <property type="term" value="F:DNA binding"/>
    <property type="evidence" value="ECO:0007669"/>
    <property type="project" value="InterPro"/>
</dbReference>
<dbReference type="Pfam" id="PF25361">
    <property type="entry name" value="AAA_lid_RFC1"/>
    <property type="match status" value="1"/>
</dbReference>
<dbReference type="InterPro" id="IPR003959">
    <property type="entry name" value="ATPase_AAA_core"/>
</dbReference>
<dbReference type="Pfam" id="PF08542">
    <property type="entry name" value="Rep_fac_C"/>
    <property type="match status" value="1"/>
</dbReference>
<dbReference type="CDD" id="cd00009">
    <property type="entry name" value="AAA"/>
    <property type="match status" value="1"/>
</dbReference>
<dbReference type="GO" id="GO:0005524">
    <property type="term" value="F:ATP binding"/>
    <property type="evidence" value="ECO:0007669"/>
    <property type="project" value="UniProtKB-KW"/>
</dbReference>
<dbReference type="GO" id="GO:0003689">
    <property type="term" value="F:DNA clamp loader activity"/>
    <property type="evidence" value="ECO:0007669"/>
    <property type="project" value="TreeGrafter"/>
</dbReference>
<dbReference type="SUPFAM" id="SSF48019">
    <property type="entry name" value="post-AAA+ oligomerization domain-like"/>
    <property type="match status" value="1"/>
</dbReference>
<dbReference type="EMBL" id="MN448285">
    <property type="protein sequence ID" value="QFG74250.1"/>
    <property type="molecule type" value="Genomic_DNA"/>
</dbReference>
<evidence type="ECO:0000259" key="4">
    <source>
        <dbReference type="SMART" id="SM00382"/>
    </source>
</evidence>
<dbReference type="InterPro" id="IPR027417">
    <property type="entry name" value="P-loop_NTPase"/>
</dbReference>
<evidence type="ECO:0000256" key="3">
    <source>
        <dbReference type="ARBA" id="ARBA00022840"/>
    </source>
</evidence>
<accession>A0A5J6VJY7</accession>
<feature type="domain" description="AAA+ ATPase" evidence="4">
    <location>
        <begin position="37"/>
        <end position="191"/>
    </location>
</feature>
<dbReference type="Gene3D" id="1.20.272.10">
    <property type="match status" value="1"/>
</dbReference>
<keyword evidence="1" id="KW-0235">DNA replication</keyword>
<dbReference type="PANTHER" id="PTHR11669">
    <property type="entry name" value="REPLICATION FACTOR C / DNA POLYMERASE III GAMMA-TAU SUBUNIT"/>
    <property type="match status" value="1"/>
</dbReference>
<evidence type="ECO:0000256" key="1">
    <source>
        <dbReference type="ARBA" id="ARBA00022705"/>
    </source>
</evidence>
<dbReference type="GO" id="GO:0006261">
    <property type="term" value="P:DNA-templated DNA replication"/>
    <property type="evidence" value="ECO:0007669"/>
    <property type="project" value="TreeGrafter"/>
</dbReference>
<dbReference type="SMART" id="SM00382">
    <property type="entry name" value="AAA"/>
    <property type="match status" value="1"/>
</dbReference>
<dbReference type="SUPFAM" id="SSF52540">
    <property type="entry name" value="P-loop containing nucleoside triphosphate hydrolases"/>
    <property type="match status" value="1"/>
</dbReference>
<keyword evidence="3" id="KW-0067">ATP-binding</keyword>
<protein>
    <recommendedName>
        <fullName evidence="4">AAA+ ATPase domain-containing protein</fullName>
    </recommendedName>
</protein>
<organism evidence="5">
    <name type="scientific">Megaviridae environmental sample</name>
    <dbReference type="NCBI Taxonomy" id="1737588"/>
    <lineage>
        <taxon>Viruses</taxon>
        <taxon>Varidnaviria</taxon>
        <taxon>Bamfordvirae</taxon>
        <taxon>Nucleocytoviricota</taxon>
        <taxon>Megaviricetes</taxon>
        <taxon>Imitervirales</taxon>
        <taxon>Mimiviridae</taxon>
        <taxon>environmental samples</taxon>
    </lineage>
</organism>
<dbReference type="Gene3D" id="1.10.8.60">
    <property type="match status" value="1"/>
</dbReference>